<keyword evidence="4" id="KW-1185">Reference proteome</keyword>
<feature type="compositionally biased region" description="Gly residues" evidence="1">
    <location>
        <begin position="63"/>
        <end position="87"/>
    </location>
</feature>
<feature type="signal peptide" evidence="2">
    <location>
        <begin position="1"/>
        <end position="33"/>
    </location>
</feature>
<name>K6VKZ8_9MICO</name>
<evidence type="ECO:0000313" key="3">
    <source>
        <dbReference type="EMBL" id="GAB96883.1"/>
    </source>
</evidence>
<accession>K6VKZ8</accession>
<evidence type="ECO:0000256" key="1">
    <source>
        <dbReference type="SAM" id="MobiDB-lite"/>
    </source>
</evidence>
<protein>
    <submittedName>
        <fullName evidence="3">Uncharacterized protein</fullName>
    </submittedName>
</protein>
<reference evidence="3 4" key="1">
    <citation type="submission" date="2012-08" db="EMBL/GenBank/DDBJ databases">
        <title>Whole genome shotgun sequence of Kineosphaera limosa NBRC 100340.</title>
        <authorList>
            <person name="Yoshida I."/>
            <person name="Isaki S."/>
            <person name="Hosoyama A."/>
            <person name="Tsuchikane K."/>
            <person name="Katsumata H."/>
            <person name="Ando Y."/>
            <person name="Ohji S."/>
            <person name="Hamada M."/>
            <person name="Tamura T."/>
            <person name="Yamazoe A."/>
            <person name="Yamazaki S."/>
            <person name="Fujita N."/>
        </authorList>
    </citation>
    <scope>NUCLEOTIDE SEQUENCE [LARGE SCALE GENOMIC DNA]</scope>
    <source>
        <strain evidence="3 4">NBRC 100340</strain>
    </source>
</reference>
<keyword evidence="2" id="KW-0732">Signal</keyword>
<feature type="compositionally biased region" description="Polar residues" evidence="1">
    <location>
        <begin position="91"/>
        <end position="124"/>
    </location>
</feature>
<dbReference type="eggNOG" id="ENOG5034C7T">
    <property type="taxonomic scope" value="Bacteria"/>
</dbReference>
<evidence type="ECO:0000256" key="2">
    <source>
        <dbReference type="SAM" id="SignalP"/>
    </source>
</evidence>
<organism evidence="3 4">
    <name type="scientific">Kineosphaera limosa NBRC 100340</name>
    <dbReference type="NCBI Taxonomy" id="1184609"/>
    <lineage>
        <taxon>Bacteria</taxon>
        <taxon>Bacillati</taxon>
        <taxon>Actinomycetota</taxon>
        <taxon>Actinomycetes</taxon>
        <taxon>Micrococcales</taxon>
        <taxon>Dermatophilaceae</taxon>
        <taxon>Kineosphaera</taxon>
    </lineage>
</organism>
<sequence length="124" mass="12131">MPVSPALRPPRWSGKKTAIVAALAITVASVGTAGVAAAVPQGTGADAGQGRMGMGRMNHVPPGQGGPGGQLDPGQFGRRGGQFGRPGGQVDQGQADGSSATTANQSSSGLADPSQIPSTTTQEI</sequence>
<dbReference type="AlphaFoldDB" id="K6VKZ8"/>
<gene>
    <name evidence="3" type="ORF">KILIM_051_00260</name>
</gene>
<feature type="region of interest" description="Disordered" evidence="1">
    <location>
        <begin position="38"/>
        <end position="124"/>
    </location>
</feature>
<evidence type="ECO:0000313" key="4">
    <source>
        <dbReference type="Proteomes" id="UP000008366"/>
    </source>
</evidence>
<dbReference type="EMBL" id="BAHD01000051">
    <property type="protein sequence ID" value="GAB96883.1"/>
    <property type="molecule type" value="Genomic_DNA"/>
</dbReference>
<comment type="caution">
    <text evidence="3">The sequence shown here is derived from an EMBL/GenBank/DDBJ whole genome shotgun (WGS) entry which is preliminary data.</text>
</comment>
<feature type="chain" id="PRO_5039570657" evidence="2">
    <location>
        <begin position="34"/>
        <end position="124"/>
    </location>
</feature>
<dbReference type="Proteomes" id="UP000008366">
    <property type="component" value="Unassembled WGS sequence"/>
</dbReference>
<proteinExistence type="predicted"/>